<comment type="caution">
    <text evidence="11">The sequence shown here is derived from an EMBL/GenBank/DDBJ whole genome shotgun (WGS) entry which is preliminary data.</text>
</comment>
<dbReference type="NCBIfam" id="TIGR03914">
    <property type="entry name" value="UDG_fam_dom"/>
    <property type="match status" value="1"/>
</dbReference>
<keyword evidence="7" id="KW-0408">Iron</keyword>
<dbReference type="SMART" id="SM00987">
    <property type="entry name" value="UreE_C"/>
    <property type="match status" value="1"/>
</dbReference>
<keyword evidence="12" id="KW-1185">Reference proteome</keyword>
<dbReference type="InterPro" id="IPR005273">
    <property type="entry name" value="Ura-DNA_glyco_family4"/>
</dbReference>
<evidence type="ECO:0000256" key="1">
    <source>
        <dbReference type="ARBA" id="ARBA00006521"/>
    </source>
</evidence>
<proteinExistence type="inferred from homology"/>
<evidence type="ECO:0000256" key="6">
    <source>
        <dbReference type="ARBA" id="ARBA00022801"/>
    </source>
</evidence>
<keyword evidence="6" id="KW-0378">Hydrolase</keyword>
<feature type="domain" description="Uracil-DNA glycosylase-like" evidence="10">
    <location>
        <begin position="43"/>
        <end position="198"/>
    </location>
</feature>
<evidence type="ECO:0000259" key="10">
    <source>
        <dbReference type="SMART" id="SM00986"/>
    </source>
</evidence>
<dbReference type="CDD" id="cd10030">
    <property type="entry name" value="UDG-F4_TTUDGA_SPO1dp_like"/>
    <property type="match status" value="1"/>
</dbReference>
<keyword evidence="5" id="KW-0227">DNA damage</keyword>
<keyword evidence="3" id="KW-0004">4Fe-4S</keyword>
<dbReference type="EMBL" id="BRZC01000002">
    <property type="protein sequence ID" value="GLC83571.1"/>
    <property type="molecule type" value="Genomic_DNA"/>
</dbReference>
<gene>
    <name evidence="11" type="ORF">MIAR_01590</name>
</gene>
<evidence type="ECO:0000313" key="11">
    <source>
        <dbReference type="EMBL" id="GLC83571.1"/>
    </source>
</evidence>
<dbReference type="SMART" id="SM00986">
    <property type="entry name" value="UDG"/>
    <property type="match status" value="1"/>
</dbReference>
<evidence type="ECO:0000256" key="5">
    <source>
        <dbReference type="ARBA" id="ARBA00022763"/>
    </source>
</evidence>
<evidence type="ECO:0000256" key="8">
    <source>
        <dbReference type="ARBA" id="ARBA00023014"/>
    </source>
</evidence>
<evidence type="ECO:0000256" key="3">
    <source>
        <dbReference type="ARBA" id="ARBA00022485"/>
    </source>
</evidence>
<organism evidence="11 12">
    <name type="scientific">Microbacterium arabinogalactanolyticum</name>
    <dbReference type="NCBI Taxonomy" id="69365"/>
    <lineage>
        <taxon>Bacteria</taxon>
        <taxon>Bacillati</taxon>
        <taxon>Actinomycetota</taxon>
        <taxon>Actinomycetes</taxon>
        <taxon>Micrococcales</taxon>
        <taxon>Microbacteriaceae</taxon>
        <taxon>Microbacterium</taxon>
    </lineage>
</organism>
<dbReference type="NCBIfam" id="TIGR00758">
    <property type="entry name" value="UDG_fam4"/>
    <property type="match status" value="1"/>
</dbReference>
<dbReference type="RefSeq" id="WP_285630022.1">
    <property type="nucleotide sequence ID" value="NZ_BAAAUK010000001.1"/>
</dbReference>
<comment type="similarity">
    <text evidence="1">Belongs to the uracil-DNA glycosylase (UDG) superfamily. Type 4 (UDGa) family.</text>
</comment>
<evidence type="ECO:0000256" key="4">
    <source>
        <dbReference type="ARBA" id="ARBA00022723"/>
    </source>
</evidence>
<dbReference type="SUPFAM" id="SSF52141">
    <property type="entry name" value="Uracil-DNA glycosylase-like"/>
    <property type="match status" value="1"/>
</dbReference>
<sequence>MADVERPGAQEWVPEGAGIPKLRTAAEACRGCELWRDATQVVFSDGSASARMVLVGEQPGDREDIEGEPFVGPAGRILSEALEAAGIDREGVYLTNAVKHFRFERRGKRRIHEKPGVAHVEACAPWLEAELRVVRPAVAVALGATAARALLQRPVRIGETRGQVIEGADPQGTPVLVTVHPASLLRLRDQQDRAAAFQAFVGDLERARELIG</sequence>
<accession>A0ABQ5NCS1</accession>
<dbReference type="Pfam" id="PF03167">
    <property type="entry name" value="UDG"/>
    <property type="match status" value="1"/>
</dbReference>
<evidence type="ECO:0000313" key="12">
    <source>
        <dbReference type="Proteomes" id="UP001165068"/>
    </source>
</evidence>
<protein>
    <recommendedName>
        <fullName evidence="2">Type-4 uracil-DNA glycosylase</fullName>
    </recommendedName>
</protein>
<keyword evidence="9" id="KW-0234">DNA repair</keyword>
<dbReference type="PANTHER" id="PTHR33693">
    <property type="entry name" value="TYPE-5 URACIL-DNA GLYCOSYLASE"/>
    <property type="match status" value="1"/>
</dbReference>
<dbReference type="PANTHER" id="PTHR33693:SF9">
    <property type="entry name" value="TYPE-4 URACIL-DNA GLYCOSYLASE"/>
    <property type="match status" value="1"/>
</dbReference>
<dbReference type="InterPro" id="IPR051536">
    <property type="entry name" value="UDG_Type-4/5"/>
</dbReference>
<keyword evidence="8" id="KW-0411">Iron-sulfur</keyword>
<evidence type="ECO:0000256" key="7">
    <source>
        <dbReference type="ARBA" id="ARBA00023004"/>
    </source>
</evidence>
<evidence type="ECO:0000256" key="9">
    <source>
        <dbReference type="ARBA" id="ARBA00023204"/>
    </source>
</evidence>
<name>A0ABQ5NCS1_9MICO</name>
<dbReference type="Proteomes" id="UP001165068">
    <property type="component" value="Unassembled WGS sequence"/>
</dbReference>
<dbReference type="InterPro" id="IPR036895">
    <property type="entry name" value="Uracil-DNA_glycosylase-like_sf"/>
</dbReference>
<keyword evidence="4" id="KW-0479">Metal-binding</keyword>
<dbReference type="InterPro" id="IPR005122">
    <property type="entry name" value="Uracil-DNA_glycosylase-like"/>
</dbReference>
<dbReference type="Gene3D" id="3.40.470.10">
    <property type="entry name" value="Uracil-DNA glycosylase-like domain"/>
    <property type="match status" value="1"/>
</dbReference>
<evidence type="ECO:0000256" key="2">
    <source>
        <dbReference type="ARBA" id="ARBA00019403"/>
    </source>
</evidence>
<reference evidence="11" key="1">
    <citation type="submission" date="2022-08" db="EMBL/GenBank/DDBJ databases">
        <title>Draft genome sequence of Microbacterium arabinogalactanolyticum JCM 9171.</title>
        <authorList>
            <person name="Fujita K."/>
            <person name="Ishiwata A."/>
            <person name="Fushinobu S."/>
        </authorList>
    </citation>
    <scope>NUCLEOTIDE SEQUENCE</scope>
    <source>
        <strain evidence="11">JCM 9171</strain>
    </source>
</reference>